<comment type="caution">
    <text evidence="1">The sequence shown here is derived from an EMBL/GenBank/DDBJ whole genome shotgun (WGS) entry which is preliminary data.</text>
</comment>
<protein>
    <submittedName>
        <fullName evidence="1">Uncharacterized protein</fullName>
    </submittedName>
</protein>
<gene>
    <name evidence="1" type="ORF">WKI47_06940</name>
</gene>
<evidence type="ECO:0000313" key="2">
    <source>
        <dbReference type="Proteomes" id="UP001380953"/>
    </source>
</evidence>
<accession>A0ACC6P9P5</accession>
<keyword evidence="2" id="KW-1185">Reference proteome</keyword>
<evidence type="ECO:0000313" key="1">
    <source>
        <dbReference type="EMBL" id="MEJ8303653.1"/>
    </source>
</evidence>
<organism evidence="1 2">
    <name type="scientific">Saccharibacillus sacchari</name>
    <dbReference type="NCBI Taxonomy" id="456493"/>
    <lineage>
        <taxon>Bacteria</taxon>
        <taxon>Bacillati</taxon>
        <taxon>Bacillota</taxon>
        <taxon>Bacilli</taxon>
        <taxon>Bacillales</taxon>
        <taxon>Paenibacillaceae</taxon>
        <taxon>Saccharibacillus</taxon>
    </lineage>
</organism>
<dbReference type="Proteomes" id="UP001380953">
    <property type="component" value="Unassembled WGS sequence"/>
</dbReference>
<reference evidence="1" key="1">
    <citation type="submission" date="2024-03" db="EMBL/GenBank/DDBJ databases">
        <title>Whole genome sequecning of epiphytes from Marcgravia umbellata leaves.</title>
        <authorList>
            <person name="Kumar G."/>
            <person name="Savka M.A."/>
        </authorList>
    </citation>
    <scope>NUCLEOTIDE SEQUENCE</scope>
    <source>
        <strain evidence="1">RIT_BL5</strain>
    </source>
</reference>
<sequence length="129" mass="14473">MKKIKRENGVNRAISVPAFVFCTLLAVMFLIAALNSTFFPMKVLVSILCVLSTISSVLFLAITYYKNNIFFNVILIALIHPMIWLFSLLINFFYMVLVPLSILVLMIIVAFLLYLAIGVSLLQVGIDGH</sequence>
<proteinExistence type="predicted"/>
<feature type="non-terminal residue" evidence="1">
    <location>
        <position position="129"/>
    </location>
</feature>
<name>A0ACC6P9P5_9BACL</name>
<dbReference type="EMBL" id="JBBKAR010000023">
    <property type="protein sequence ID" value="MEJ8303653.1"/>
    <property type="molecule type" value="Genomic_DNA"/>
</dbReference>